<comment type="caution">
    <text evidence="6">The sequence shown here is derived from an EMBL/GenBank/DDBJ whole genome shotgun (WGS) entry which is preliminary data.</text>
</comment>
<evidence type="ECO:0000256" key="4">
    <source>
        <dbReference type="ARBA" id="ARBA00023002"/>
    </source>
</evidence>
<dbReference type="RefSeq" id="WP_168548832.1">
    <property type="nucleotide sequence ID" value="NZ_JAAXPR010000005.1"/>
</dbReference>
<comment type="similarity">
    <text evidence="2">Belongs to the DadA oxidoreductase family.</text>
</comment>
<proteinExistence type="inferred from homology"/>
<dbReference type="InterPro" id="IPR006076">
    <property type="entry name" value="FAD-dep_OxRdtase"/>
</dbReference>
<feature type="domain" description="FAD dependent oxidoreductase" evidence="5">
    <location>
        <begin position="2"/>
        <end position="342"/>
    </location>
</feature>
<evidence type="ECO:0000256" key="1">
    <source>
        <dbReference type="ARBA" id="ARBA00001974"/>
    </source>
</evidence>
<organism evidence="6 7">
    <name type="scientific">Streptococcus ovuberis</name>
    <dbReference type="NCBI Taxonomy" id="1936207"/>
    <lineage>
        <taxon>Bacteria</taxon>
        <taxon>Bacillati</taxon>
        <taxon>Bacillota</taxon>
        <taxon>Bacilli</taxon>
        <taxon>Lactobacillales</taxon>
        <taxon>Streptococcaceae</taxon>
        <taxon>Streptococcus</taxon>
    </lineage>
</organism>
<keyword evidence="3" id="KW-0285">Flavoprotein</keyword>
<evidence type="ECO:0000313" key="6">
    <source>
        <dbReference type="EMBL" id="NKZ20075.1"/>
    </source>
</evidence>
<dbReference type="PANTHER" id="PTHR13847:SF286">
    <property type="entry name" value="D-AMINO ACID DEHYDROGENASE"/>
    <property type="match status" value="1"/>
</dbReference>
<evidence type="ECO:0000313" key="7">
    <source>
        <dbReference type="Proteomes" id="UP000522720"/>
    </source>
</evidence>
<evidence type="ECO:0000259" key="5">
    <source>
        <dbReference type="Pfam" id="PF01266"/>
    </source>
</evidence>
<accession>A0A7X6S173</accession>
<protein>
    <submittedName>
        <fullName evidence="6">FAD-binding oxidoreductase</fullName>
    </submittedName>
</protein>
<dbReference type="AlphaFoldDB" id="A0A7X6S173"/>
<name>A0A7X6S173_9STRE</name>
<evidence type="ECO:0000256" key="3">
    <source>
        <dbReference type="ARBA" id="ARBA00022630"/>
    </source>
</evidence>
<dbReference type="Gene3D" id="3.30.9.10">
    <property type="entry name" value="D-Amino Acid Oxidase, subunit A, domain 2"/>
    <property type="match status" value="1"/>
</dbReference>
<dbReference type="EMBL" id="JAAXPR010000005">
    <property type="protein sequence ID" value="NKZ20075.1"/>
    <property type="molecule type" value="Genomic_DNA"/>
</dbReference>
<sequence>MKVAIVGAGIVGATAAYYLSKQKDIEVTVFDEGVGQATKAAAGIICPWFARKRNKNWYKMARLGADFYQTLVADVAADGYDSCFYEQVGVVVIKSRQDFLEETLDLALARREESPLMGDVRLISQEELDRHYEGIAGFDQYLWASGAARVEGSELTKTLLAASGVPVVAKKVGFTVLSDGRYEVDGQVFDRLILACGAWLPFILEEHGYTVAVRPQKGQIIDYQFRELDTGSYPVIMPYGEGDIIPFREGKLSVGASHEDKMGYDLTLDPEVLAGLEAKALPFFSKIADAASKSYRVGIRAYTPNYAPFYGEVPGLSGVYAASGLGSSGLTTGPLIGRELVHLLMGETGQLEPSDHPIAPMVVLDTN</sequence>
<dbReference type="Pfam" id="PF01266">
    <property type="entry name" value="DAO"/>
    <property type="match status" value="1"/>
</dbReference>
<dbReference type="GO" id="GO:0016491">
    <property type="term" value="F:oxidoreductase activity"/>
    <property type="evidence" value="ECO:0007669"/>
    <property type="project" value="UniProtKB-KW"/>
</dbReference>
<dbReference type="Gene3D" id="3.50.50.60">
    <property type="entry name" value="FAD/NAD(P)-binding domain"/>
    <property type="match status" value="1"/>
</dbReference>
<reference evidence="6 7" key="1">
    <citation type="submission" date="2020-04" db="EMBL/GenBank/DDBJ databases">
        <title>MicrobeNet Type strains.</title>
        <authorList>
            <person name="Nicholson A.C."/>
        </authorList>
    </citation>
    <scope>NUCLEOTIDE SEQUENCE [LARGE SCALE GENOMIC DNA]</scope>
    <source>
        <strain evidence="6 7">CCUG 69612</strain>
    </source>
</reference>
<keyword evidence="4" id="KW-0560">Oxidoreductase</keyword>
<dbReference type="SUPFAM" id="SSF54373">
    <property type="entry name" value="FAD-linked reductases, C-terminal domain"/>
    <property type="match status" value="1"/>
</dbReference>
<dbReference type="PANTHER" id="PTHR13847">
    <property type="entry name" value="SARCOSINE DEHYDROGENASE-RELATED"/>
    <property type="match status" value="1"/>
</dbReference>
<gene>
    <name evidence="6" type="ORF">HF992_04310</name>
</gene>
<dbReference type="SUPFAM" id="SSF51905">
    <property type="entry name" value="FAD/NAD(P)-binding domain"/>
    <property type="match status" value="1"/>
</dbReference>
<keyword evidence="7" id="KW-1185">Reference proteome</keyword>
<dbReference type="GO" id="GO:0005737">
    <property type="term" value="C:cytoplasm"/>
    <property type="evidence" value="ECO:0007669"/>
    <property type="project" value="TreeGrafter"/>
</dbReference>
<dbReference type="Proteomes" id="UP000522720">
    <property type="component" value="Unassembled WGS sequence"/>
</dbReference>
<comment type="cofactor">
    <cofactor evidence="1">
        <name>FAD</name>
        <dbReference type="ChEBI" id="CHEBI:57692"/>
    </cofactor>
</comment>
<evidence type="ECO:0000256" key="2">
    <source>
        <dbReference type="ARBA" id="ARBA00009410"/>
    </source>
</evidence>
<dbReference type="InterPro" id="IPR036188">
    <property type="entry name" value="FAD/NAD-bd_sf"/>
</dbReference>